<dbReference type="eggNOG" id="ENOG502ZF4C">
    <property type="taxonomic scope" value="Bacteria"/>
</dbReference>
<keyword evidence="5" id="KW-1185">Reference proteome</keyword>
<evidence type="ECO:0000259" key="3">
    <source>
        <dbReference type="Pfam" id="PF11611"/>
    </source>
</evidence>
<dbReference type="AlphaFoldDB" id="D1A3Y1"/>
<sequence>MNKIIAIAVAVLAAFVLSGCEGADPVAVQPAEPGKGGKSGGKDVPVKLAAKRTAFKPTLLHDGSPFTCVKVTVTNQTTKQLEVNPLYFSLTDSTGIKHATADALGVAEGQIDTTTLAPKEKAVGTVCAKGKFRPKVVAFTNPLFSEVARAEVA</sequence>
<evidence type="ECO:0000256" key="1">
    <source>
        <dbReference type="ARBA" id="ARBA00022729"/>
    </source>
</evidence>
<feature type="chain" id="PRO_5003019478" description="DUF4352 domain-containing protein" evidence="2">
    <location>
        <begin position="24"/>
        <end position="153"/>
    </location>
</feature>
<organism evidence="4 5">
    <name type="scientific">Thermomonospora curvata (strain ATCC 19995 / DSM 43183 / JCM 3096 / KCTC 9072 / NBRC 15933 / NCIMB 10081 / Henssen B9)</name>
    <dbReference type="NCBI Taxonomy" id="471852"/>
    <lineage>
        <taxon>Bacteria</taxon>
        <taxon>Bacillati</taxon>
        <taxon>Actinomycetota</taxon>
        <taxon>Actinomycetes</taxon>
        <taxon>Streptosporangiales</taxon>
        <taxon>Thermomonosporaceae</taxon>
        <taxon>Thermomonospora</taxon>
    </lineage>
</organism>
<dbReference type="EMBL" id="CP001738">
    <property type="protein sequence ID" value="ACY98034.1"/>
    <property type="molecule type" value="Genomic_DNA"/>
</dbReference>
<dbReference type="KEGG" id="tcu:Tcur_2473"/>
<reference evidence="4 5" key="1">
    <citation type="journal article" date="2011" name="Stand. Genomic Sci.">
        <title>Complete genome sequence of Thermomonospora curvata type strain (B9).</title>
        <authorList>
            <person name="Chertkov O."/>
            <person name="Sikorski J."/>
            <person name="Nolan M."/>
            <person name="Lapidus A."/>
            <person name="Lucas S."/>
            <person name="Del Rio T.G."/>
            <person name="Tice H."/>
            <person name="Cheng J.F."/>
            <person name="Goodwin L."/>
            <person name="Pitluck S."/>
            <person name="Liolios K."/>
            <person name="Ivanova N."/>
            <person name="Mavromatis K."/>
            <person name="Mikhailova N."/>
            <person name="Ovchinnikova G."/>
            <person name="Pati A."/>
            <person name="Chen A."/>
            <person name="Palaniappan K."/>
            <person name="Djao O.D."/>
            <person name="Land M."/>
            <person name="Hauser L."/>
            <person name="Chang Y.J."/>
            <person name="Jeffries C.D."/>
            <person name="Brettin T."/>
            <person name="Han C."/>
            <person name="Detter J.C."/>
            <person name="Rohde M."/>
            <person name="Goker M."/>
            <person name="Woyke T."/>
            <person name="Bristow J."/>
            <person name="Eisen J.A."/>
            <person name="Markowitz V."/>
            <person name="Hugenholtz P."/>
            <person name="Klenk H.P."/>
            <person name="Kyrpides N.C."/>
        </authorList>
    </citation>
    <scope>NUCLEOTIDE SEQUENCE [LARGE SCALE GENOMIC DNA]</scope>
    <source>
        <strain evidence="5">ATCC 19995 / DSM 43183 / JCM 3096 / KCTC 9072 / NBRC 15933 / NCIMB 10081 / Henssen B9</strain>
    </source>
</reference>
<dbReference type="Gene3D" id="2.60.40.1240">
    <property type="match status" value="1"/>
</dbReference>
<dbReference type="InterPro" id="IPR029050">
    <property type="entry name" value="Immunoprotect_excell_Ig-like"/>
</dbReference>
<dbReference type="PROSITE" id="PS51257">
    <property type="entry name" value="PROKAR_LIPOPROTEIN"/>
    <property type="match status" value="1"/>
</dbReference>
<evidence type="ECO:0000256" key="2">
    <source>
        <dbReference type="SAM" id="SignalP"/>
    </source>
</evidence>
<evidence type="ECO:0000313" key="4">
    <source>
        <dbReference type="EMBL" id="ACY98034.1"/>
    </source>
</evidence>
<feature type="domain" description="DUF4352" evidence="3">
    <location>
        <begin position="61"/>
        <end position="126"/>
    </location>
</feature>
<proteinExistence type="predicted"/>
<dbReference type="STRING" id="471852.Tcur_2473"/>
<evidence type="ECO:0000313" key="5">
    <source>
        <dbReference type="Proteomes" id="UP000001918"/>
    </source>
</evidence>
<gene>
    <name evidence="4" type="ordered locus">Tcur_2473</name>
</gene>
<protein>
    <recommendedName>
        <fullName evidence="3">DUF4352 domain-containing protein</fullName>
    </recommendedName>
</protein>
<dbReference type="HOGENOM" id="CLU_1712401_0_0_11"/>
<keyword evidence="1 2" id="KW-0732">Signal</keyword>
<dbReference type="Proteomes" id="UP000001918">
    <property type="component" value="Chromosome"/>
</dbReference>
<feature type="signal peptide" evidence="2">
    <location>
        <begin position="1"/>
        <end position="23"/>
    </location>
</feature>
<accession>D1A3Y1</accession>
<dbReference type="Pfam" id="PF11611">
    <property type="entry name" value="DUF4352"/>
    <property type="match status" value="1"/>
</dbReference>
<name>D1A3Y1_THECD</name>
<dbReference type="InterPro" id="IPR029051">
    <property type="entry name" value="DUF4352"/>
</dbReference>
<dbReference type="RefSeq" id="WP_012852818.1">
    <property type="nucleotide sequence ID" value="NC_013510.1"/>
</dbReference>
<dbReference type="OrthoDB" id="3482269at2"/>